<protein>
    <submittedName>
        <fullName evidence="1">Uncharacterized protein</fullName>
    </submittedName>
</protein>
<accession>A0A1H8J895</accession>
<dbReference type="EMBL" id="FODO01000001">
    <property type="protein sequence ID" value="SEN77004.1"/>
    <property type="molecule type" value="Genomic_DNA"/>
</dbReference>
<dbReference type="Proteomes" id="UP000198814">
    <property type="component" value="Unassembled WGS sequence"/>
</dbReference>
<gene>
    <name evidence="1" type="ORF">SAMN05216333_101131</name>
</gene>
<reference evidence="2" key="1">
    <citation type="submission" date="2016-10" db="EMBL/GenBank/DDBJ databases">
        <authorList>
            <person name="Varghese N."/>
            <person name="Submissions S."/>
        </authorList>
    </citation>
    <scope>NUCLEOTIDE SEQUENCE [LARGE SCALE GENOMIC DNA]</scope>
    <source>
        <strain evidence="2">Nm76</strain>
    </source>
</reference>
<proteinExistence type="predicted"/>
<evidence type="ECO:0000313" key="2">
    <source>
        <dbReference type="Proteomes" id="UP000198814"/>
    </source>
</evidence>
<name>A0A1H8J895_9PROT</name>
<organism evidence="1 2">
    <name type="scientific">Nitrosomonas oligotropha</name>
    <dbReference type="NCBI Taxonomy" id="42354"/>
    <lineage>
        <taxon>Bacteria</taxon>
        <taxon>Pseudomonadati</taxon>
        <taxon>Pseudomonadota</taxon>
        <taxon>Betaproteobacteria</taxon>
        <taxon>Nitrosomonadales</taxon>
        <taxon>Nitrosomonadaceae</taxon>
        <taxon>Nitrosomonas</taxon>
    </lineage>
</organism>
<keyword evidence="2" id="KW-1185">Reference proteome</keyword>
<sequence length="49" mass="5612">MLFILVCTRATLSIKTSHSDFANTYRKFNNTVNFELNQFQKAVTQGSLI</sequence>
<evidence type="ECO:0000313" key="1">
    <source>
        <dbReference type="EMBL" id="SEN77004.1"/>
    </source>
</evidence>
<dbReference type="AlphaFoldDB" id="A0A1H8J895"/>
<dbReference type="STRING" id="42354.SAMN05216333_101131"/>